<dbReference type="OrthoDB" id="27594at10239"/>
<dbReference type="RefSeq" id="YP_009225481.1">
    <property type="nucleotide sequence ID" value="NC_029094.1"/>
</dbReference>
<sequence length="76" mass="9364">MKTQSYFDFTHEYYSRFPKSTYRIGQHFLNKFFKDSSPHWELWNEKDNSVAEDMIYKLVLQYNWDLMNLQIVNEGV</sequence>
<name>A0A0H4IRP9_9CAUD</name>
<evidence type="ECO:0000313" key="1">
    <source>
        <dbReference type="EMBL" id="AKO60948.1"/>
    </source>
</evidence>
<dbReference type="GeneID" id="26796542"/>
<keyword evidence="2" id="KW-1185">Reference proteome</keyword>
<proteinExistence type="predicted"/>
<protein>
    <submittedName>
        <fullName evidence="1">Uncharacterized protein</fullName>
    </submittedName>
</protein>
<dbReference type="KEGG" id="vg:26796542"/>
<accession>A0A0H4IRP9</accession>
<reference evidence="1 2" key="1">
    <citation type="submission" date="2015-05" db="EMBL/GenBank/DDBJ databases">
        <authorList>
            <person name="Wang D.B."/>
            <person name="Wang M."/>
        </authorList>
    </citation>
    <scope>NUCLEOTIDE SEQUENCE [LARGE SCALE GENOMIC DNA]</scope>
</reference>
<evidence type="ECO:0000313" key="2">
    <source>
        <dbReference type="Proteomes" id="UP000202763"/>
    </source>
</evidence>
<organism evidence="1 2">
    <name type="scientific">Pseudoalteromonas phage H101</name>
    <dbReference type="NCBI Taxonomy" id="1654919"/>
    <lineage>
        <taxon>Viruses</taxon>
        <taxon>Duplodnaviria</taxon>
        <taxon>Heunggongvirae</taxon>
        <taxon>Uroviricota</taxon>
        <taxon>Caudoviricetes</taxon>
        <taxon>Shandongvirus</taxon>
        <taxon>Shandongvirus H101</taxon>
    </lineage>
</organism>
<dbReference type="Proteomes" id="UP000202763">
    <property type="component" value="Segment"/>
</dbReference>
<dbReference type="EMBL" id="KR534323">
    <property type="protein sequence ID" value="AKO60948.1"/>
    <property type="molecule type" value="Genomic_DNA"/>
</dbReference>